<dbReference type="AlphaFoldDB" id="A0A0E9W850"/>
<proteinExistence type="predicted"/>
<accession>A0A0E9W850</accession>
<name>A0A0E9W850_ANGAN</name>
<protein>
    <submittedName>
        <fullName evidence="1">Uncharacterized protein</fullName>
    </submittedName>
</protein>
<dbReference type="EMBL" id="GBXM01022096">
    <property type="protein sequence ID" value="JAH86481.1"/>
    <property type="molecule type" value="Transcribed_RNA"/>
</dbReference>
<reference evidence="1" key="1">
    <citation type="submission" date="2014-11" db="EMBL/GenBank/DDBJ databases">
        <authorList>
            <person name="Amaro Gonzalez C."/>
        </authorList>
    </citation>
    <scope>NUCLEOTIDE SEQUENCE</scope>
</reference>
<organism evidence="1">
    <name type="scientific">Anguilla anguilla</name>
    <name type="common">European freshwater eel</name>
    <name type="synonym">Muraena anguilla</name>
    <dbReference type="NCBI Taxonomy" id="7936"/>
    <lineage>
        <taxon>Eukaryota</taxon>
        <taxon>Metazoa</taxon>
        <taxon>Chordata</taxon>
        <taxon>Craniata</taxon>
        <taxon>Vertebrata</taxon>
        <taxon>Euteleostomi</taxon>
        <taxon>Actinopterygii</taxon>
        <taxon>Neopterygii</taxon>
        <taxon>Teleostei</taxon>
        <taxon>Anguilliformes</taxon>
        <taxon>Anguillidae</taxon>
        <taxon>Anguilla</taxon>
    </lineage>
</organism>
<sequence>MLFLGIFTQTIQYMSGPFPEGSPIPRIALKPRVLLPKYYNRFCVFCFPR</sequence>
<reference evidence="1" key="2">
    <citation type="journal article" date="2015" name="Fish Shellfish Immunol.">
        <title>Early steps in the European eel (Anguilla anguilla)-Vibrio vulnificus interaction in the gills: Role of the RtxA13 toxin.</title>
        <authorList>
            <person name="Callol A."/>
            <person name="Pajuelo D."/>
            <person name="Ebbesson L."/>
            <person name="Teles M."/>
            <person name="MacKenzie S."/>
            <person name="Amaro C."/>
        </authorList>
    </citation>
    <scope>NUCLEOTIDE SEQUENCE</scope>
</reference>
<evidence type="ECO:0000313" key="1">
    <source>
        <dbReference type="EMBL" id="JAH86481.1"/>
    </source>
</evidence>